<reference evidence="1 2" key="1">
    <citation type="submission" date="2018-01" db="EMBL/GenBank/DDBJ databases">
        <title>Glutamicibacter soli strain NHPC-3 Whole genome sequence and assembly.</title>
        <authorList>
            <person name="Choudhury P."/>
            <person name="Gupta D."/>
            <person name="Sengupta K."/>
            <person name="Jawed A."/>
            <person name="Sultana N."/>
            <person name="Saha P."/>
        </authorList>
    </citation>
    <scope>NUCLEOTIDE SEQUENCE [LARGE SCALE GENOMIC DNA]</scope>
    <source>
        <strain evidence="1 2">NHPC-3</strain>
    </source>
</reference>
<evidence type="ECO:0000313" key="1">
    <source>
        <dbReference type="EMBL" id="RBM01740.1"/>
    </source>
</evidence>
<dbReference type="EMBL" id="POAF01000003">
    <property type="protein sequence ID" value="RBM01740.1"/>
    <property type="molecule type" value="Genomic_DNA"/>
</dbReference>
<evidence type="ECO:0000313" key="2">
    <source>
        <dbReference type="Proteomes" id="UP000252167"/>
    </source>
</evidence>
<accession>A0A365YHI0</accession>
<sequence length="118" mass="13238">MPSLPDPVDRECLPCYLYRVAGAEPCAANLRALMHYRDYSAPRATALERKIKLLGGFCDCEVLLNVFRPITDEAARAVDEGLDMVCKGTRRGSIQPCEQWMMRRGVQWGGGQFRSRSA</sequence>
<dbReference type="AlphaFoldDB" id="A0A365YHI0"/>
<dbReference type="Proteomes" id="UP000252167">
    <property type="component" value="Unassembled WGS sequence"/>
</dbReference>
<gene>
    <name evidence="1" type="ORF">C1H84_07820</name>
</gene>
<name>A0A365YHI0_9MICC</name>
<keyword evidence="2" id="KW-1185">Reference proteome</keyword>
<dbReference type="InterPro" id="IPR024248">
    <property type="entry name" value="DUF2695"/>
</dbReference>
<dbReference type="Pfam" id="PF10905">
    <property type="entry name" value="DUF2695"/>
    <property type="match status" value="1"/>
</dbReference>
<comment type="caution">
    <text evidence="1">The sequence shown here is derived from an EMBL/GenBank/DDBJ whole genome shotgun (WGS) entry which is preliminary data.</text>
</comment>
<dbReference type="RefSeq" id="WP_082344844.1">
    <property type="nucleotide sequence ID" value="NZ_CM125969.1"/>
</dbReference>
<proteinExistence type="predicted"/>
<organism evidence="1 2">
    <name type="scientific">Glutamicibacter soli</name>
    <dbReference type="NCBI Taxonomy" id="453836"/>
    <lineage>
        <taxon>Bacteria</taxon>
        <taxon>Bacillati</taxon>
        <taxon>Actinomycetota</taxon>
        <taxon>Actinomycetes</taxon>
        <taxon>Micrococcales</taxon>
        <taxon>Micrococcaceae</taxon>
        <taxon>Glutamicibacter</taxon>
    </lineage>
</organism>
<protein>
    <submittedName>
        <fullName evidence="1">DUF2695 domain-containing protein</fullName>
    </submittedName>
</protein>